<comment type="caution">
    <text evidence="1">The sequence shown here is derived from an EMBL/GenBank/DDBJ whole genome shotgun (WGS) entry which is preliminary data.</text>
</comment>
<protein>
    <submittedName>
        <fullName evidence="1">Uncharacterized protein</fullName>
    </submittedName>
</protein>
<organism evidence="1">
    <name type="scientific">marine sediment metagenome</name>
    <dbReference type="NCBI Taxonomy" id="412755"/>
    <lineage>
        <taxon>unclassified sequences</taxon>
        <taxon>metagenomes</taxon>
        <taxon>ecological metagenomes</taxon>
    </lineage>
</organism>
<dbReference type="AlphaFoldDB" id="X1BM96"/>
<accession>X1BM96</accession>
<gene>
    <name evidence="1" type="ORF">S01H4_33783</name>
</gene>
<evidence type="ECO:0000313" key="1">
    <source>
        <dbReference type="EMBL" id="GAG82307.1"/>
    </source>
</evidence>
<sequence length="63" mass="7093">CDLAKICRGGCLGTAYALKEFDEPYCLRAIENKLFSSKQLPIKGKLDSTISVLKNLYHNLIFK</sequence>
<name>X1BM96_9ZZZZ</name>
<reference evidence="1" key="1">
    <citation type="journal article" date="2014" name="Front. Microbiol.">
        <title>High frequency of phylogenetically diverse reductive dehalogenase-homologous genes in deep subseafloor sedimentary metagenomes.</title>
        <authorList>
            <person name="Kawai M."/>
            <person name="Futagami T."/>
            <person name="Toyoda A."/>
            <person name="Takaki Y."/>
            <person name="Nishi S."/>
            <person name="Hori S."/>
            <person name="Arai W."/>
            <person name="Tsubouchi T."/>
            <person name="Morono Y."/>
            <person name="Uchiyama I."/>
            <person name="Ito T."/>
            <person name="Fujiyama A."/>
            <person name="Inagaki F."/>
            <person name="Takami H."/>
        </authorList>
    </citation>
    <scope>NUCLEOTIDE SEQUENCE</scope>
    <source>
        <strain evidence="1">Expedition CK06-06</strain>
    </source>
</reference>
<feature type="non-terminal residue" evidence="1">
    <location>
        <position position="1"/>
    </location>
</feature>
<dbReference type="EMBL" id="BART01017813">
    <property type="protein sequence ID" value="GAG82307.1"/>
    <property type="molecule type" value="Genomic_DNA"/>
</dbReference>
<proteinExistence type="predicted"/>